<dbReference type="SMART" id="SM00278">
    <property type="entry name" value="HhH1"/>
    <property type="match status" value="3"/>
</dbReference>
<evidence type="ECO:0000256" key="19">
    <source>
        <dbReference type="ARBA" id="ARBA00044678"/>
    </source>
</evidence>
<dbReference type="EC" id="4.2.99.18" evidence="4"/>
<reference evidence="25 26" key="1">
    <citation type="submission" date="2016-01" db="EMBL/GenBank/DDBJ databases">
        <title>High potential of lignocellulose degradation of a new Verrucomicrobia species.</title>
        <authorList>
            <person name="Wang Y."/>
            <person name="Shi Y."/>
            <person name="Qiu Z."/>
            <person name="Liu S."/>
            <person name="Yang H."/>
        </authorList>
    </citation>
    <scope>NUCLEOTIDE SEQUENCE [LARGE SCALE GENOMIC DNA]</scope>
    <source>
        <strain evidence="25 26">TSB47</strain>
    </source>
</reference>
<dbReference type="InterPro" id="IPR016195">
    <property type="entry name" value="Pol/histidinol_Pase-like"/>
</dbReference>
<dbReference type="CDD" id="cd00141">
    <property type="entry name" value="NT_POLXc"/>
    <property type="match status" value="1"/>
</dbReference>
<dbReference type="Pfam" id="PF14520">
    <property type="entry name" value="HHH_5"/>
    <property type="match status" value="1"/>
</dbReference>
<dbReference type="Pfam" id="PF02811">
    <property type="entry name" value="PHP"/>
    <property type="match status" value="1"/>
</dbReference>
<keyword evidence="14" id="KW-0915">Sodium</keyword>
<dbReference type="InterPro" id="IPR003583">
    <property type="entry name" value="Hlx-hairpin-Hlx_DNA-bd_motif"/>
</dbReference>
<evidence type="ECO:0000313" key="25">
    <source>
        <dbReference type="EMBL" id="OAM89061.1"/>
    </source>
</evidence>
<comment type="caution">
    <text evidence="25">The sequence shown here is derived from an EMBL/GenBank/DDBJ whole genome shotgun (WGS) entry which is preliminary data.</text>
</comment>
<dbReference type="GO" id="GO:0003677">
    <property type="term" value="F:DNA binding"/>
    <property type="evidence" value="ECO:0007669"/>
    <property type="project" value="InterPro"/>
</dbReference>
<evidence type="ECO:0000256" key="1">
    <source>
        <dbReference type="ARBA" id="ARBA00001946"/>
    </source>
</evidence>
<dbReference type="SMART" id="SM00483">
    <property type="entry name" value="POLXc"/>
    <property type="match status" value="1"/>
</dbReference>
<dbReference type="InterPro" id="IPR027421">
    <property type="entry name" value="DNA_pol_lamdba_lyase_dom_sf"/>
</dbReference>
<dbReference type="InterPro" id="IPR050243">
    <property type="entry name" value="PHP_phosphatase"/>
</dbReference>
<dbReference type="InterPro" id="IPR029398">
    <property type="entry name" value="PolB_thumb"/>
</dbReference>
<evidence type="ECO:0000313" key="26">
    <source>
        <dbReference type="Proteomes" id="UP000078486"/>
    </source>
</evidence>
<dbReference type="GO" id="GO:0042578">
    <property type="term" value="F:phosphoric ester hydrolase activity"/>
    <property type="evidence" value="ECO:0007669"/>
    <property type="project" value="TreeGrafter"/>
</dbReference>
<proteinExistence type="predicted"/>
<evidence type="ECO:0000256" key="6">
    <source>
        <dbReference type="ARBA" id="ARBA00022481"/>
    </source>
</evidence>
<comment type="function">
    <text evidence="20">Repair polymerase that plays a key role in base-excision repair. During this process, the damaged base is excised by specific DNA glycosylases, the DNA backbone is nicked at the abasic site by an apurinic/apyrimidic (AP) endonuclease, and POLB removes 5'-deoxyribose-phosphate from the preincised AP site acting as a 5'-deoxyribose-phosphate lyase (5'-dRP lyase); through its DNA polymerase activity, it adds one nucleotide to the 3' end of the arising single-nucleotide gap. Conducts 'gap-filling' DNA synthesis in a stepwise distributive fashion rather than in a processive fashion as for other DNA polymerases. It is also able to cleave sugar-phosphate bonds 3' to an intact AP site, acting as an AP lyase.</text>
</comment>
<keyword evidence="9" id="KW-0548">Nucleotidyltransferase</keyword>
<keyword evidence="11" id="KW-0227">DNA damage</keyword>
<dbReference type="SUPFAM" id="SSF81301">
    <property type="entry name" value="Nucleotidyltransferase"/>
    <property type="match status" value="1"/>
</dbReference>
<dbReference type="Gene3D" id="3.30.210.10">
    <property type="entry name" value="DNA polymerase, thumb domain"/>
    <property type="match status" value="1"/>
</dbReference>
<dbReference type="InterPro" id="IPR003141">
    <property type="entry name" value="Pol/His_phosphatase_N"/>
</dbReference>
<feature type="domain" description="DNA-directed DNA polymerase X" evidence="24">
    <location>
        <begin position="1"/>
        <end position="330"/>
    </location>
</feature>
<feature type="domain" description="Helix-hairpin-helix DNA-binding motif class 1" evidence="22">
    <location>
        <begin position="126"/>
        <end position="145"/>
    </location>
</feature>
<evidence type="ECO:0000256" key="11">
    <source>
        <dbReference type="ARBA" id="ARBA00022763"/>
    </source>
</evidence>
<dbReference type="PANTHER" id="PTHR36928:SF1">
    <property type="entry name" value="PHOSPHATASE YCDX-RELATED"/>
    <property type="match status" value="1"/>
</dbReference>
<evidence type="ECO:0000256" key="14">
    <source>
        <dbReference type="ARBA" id="ARBA00023053"/>
    </source>
</evidence>
<evidence type="ECO:0000259" key="22">
    <source>
        <dbReference type="SMART" id="SM00278"/>
    </source>
</evidence>
<dbReference type="FunFam" id="3.20.20.140:FF:000047">
    <property type="entry name" value="PHP domain-containing protein"/>
    <property type="match status" value="1"/>
</dbReference>
<dbReference type="GO" id="GO:0006281">
    <property type="term" value="P:DNA repair"/>
    <property type="evidence" value="ECO:0007669"/>
    <property type="project" value="UniProtKB-KW"/>
</dbReference>
<dbReference type="STRING" id="1184151.AW736_15220"/>
<keyword evidence="15" id="KW-0234">DNA repair</keyword>
<protein>
    <recommendedName>
        <fullName evidence="5">DNA polymerase beta</fullName>
        <ecNumber evidence="3">2.7.7.7</ecNumber>
        <ecNumber evidence="4">4.2.99.18</ecNumber>
    </recommendedName>
    <alternativeName>
        <fullName evidence="16">5'-deoxyribose-phosphate lyase</fullName>
    </alternativeName>
    <alternativeName>
        <fullName evidence="17">AP lyase</fullName>
    </alternativeName>
</protein>
<feature type="domain" description="Helix-hairpin-helix DNA-binding motif class 1" evidence="22">
    <location>
        <begin position="51"/>
        <end position="70"/>
    </location>
</feature>
<evidence type="ECO:0000256" key="3">
    <source>
        <dbReference type="ARBA" id="ARBA00012417"/>
    </source>
</evidence>
<feature type="domain" description="Helix-hairpin-helix DNA-binding motif class 1" evidence="22">
    <location>
        <begin position="91"/>
        <end position="110"/>
    </location>
</feature>
<dbReference type="CDD" id="cd07436">
    <property type="entry name" value="PHP_PolX"/>
    <property type="match status" value="1"/>
</dbReference>
<dbReference type="PRINTS" id="PR00870">
    <property type="entry name" value="DNAPOLXBETA"/>
</dbReference>
<dbReference type="PIRSF" id="PIRSF005047">
    <property type="entry name" value="UCP005047_YshC"/>
    <property type="match status" value="1"/>
</dbReference>
<evidence type="ECO:0000256" key="9">
    <source>
        <dbReference type="ARBA" id="ARBA00022695"/>
    </source>
</evidence>
<dbReference type="EMBL" id="LRRQ01000108">
    <property type="protein sequence ID" value="OAM89061.1"/>
    <property type="molecule type" value="Genomic_DNA"/>
</dbReference>
<dbReference type="InterPro" id="IPR004013">
    <property type="entry name" value="PHP_dom"/>
</dbReference>
<evidence type="ECO:0000256" key="21">
    <source>
        <dbReference type="ARBA" id="ARBA00049244"/>
    </source>
</evidence>
<feature type="domain" description="Polymerase/histidinol phosphatase N-terminal" evidence="23">
    <location>
        <begin position="354"/>
        <end position="434"/>
    </location>
</feature>
<organism evidence="25 26">
    <name type="scientific">Termitidicoccus mucosus</name>
    <dbReference type="NCBI Taxonomy" id="1184151"/>
    <lineage>
        <taxon>Bacteria</taxon>
        <taxon>Pseudomonadati</taxon>
        <taxon>Verrucomicrobiota</taxon>
        <taxon>Opitutia</taxon>
        <taxon>Opitutales</taxon>
        <taxon>Opitutaceae</taxon>
        <taxon>Termitidicoccus</taxon>
    </lineage>
</organism>
<dbReference type="Gene3D" id="3.30.460.10">
    <property type="entry name" value="Beta Polymerase, domain 2"/>
    <property type="match status" value="1"/>
</dbReference>
<dbReference type="SMART" id="SM00481">
    <property type="entry name" value="POLIIIAc"/>
    <property type="match status" value="1"/>
</dbReference>
<dbReference type="InterPro" id="IPR043519">
    <property type="entry name" value="NT_sf"/>
</dbReference>
<evidence type="ECO:0000256" key="15">
    <source>
        <dbReference type="ARBA" id="ARBA00023204"/>
    </source>
</evidence>
<dbReference type="SUPFAM" id="SSF47802">
    <property type="entry name" value="DNA polymerase beta, N-terminal domain-like"/>
    <property type="match status" value="1"/>
</dbReference>
<dbReference type="Pfam" id="PF14716">
    <property type="entry name" value="HHH_8"/>
    <property type="match status" value="1"/>
</dbReference>
<dbReference type="Pfam" id="PF14791">
    <property type="entry name" value="DNA_pol_B_thumb"/>
    <property type="match status" value="1"/>
</dbReference>
<dbReference type="OrthoDB" id="9808747at2"/>
<name>A0A178IHG6_9BACT</name>
<keyword evidence="7" id="KW-0237">DNA synthesis</keyword>
<dbReference type="InterPro" id="IPR010996">
    <property type="entry name" value="HHH_MUS81"/>
</dbReference>
<dbReference type="Gene3D" id="3.20.20.140">
    <property type="entry name" value="Metal-dependent hydrolases"/>
    <property type="match status" value="1"/>
</dbReference>
<gene>
    <name evidence="25" type="ORF">AW736_15220</name>
</gene>
<dbReference type="GO" id="GO:0140078">
    <property type="term" value="F:class I DNA-(apurinic or apyrimidinic site) endonuclease activity"/>
    <property type="evidence" value="ECO:0007669"/>
    <property type="project" value="UniProtKB-EC"/>
</dbReference>
<evidence type="ECO:0000256" key="16">
    <source>
        <dbReference type="ARBA" id="ARBA00035717"/>
    </source>
</evidence>
<evidence type="ECO:0000256" key="8">
    <source>
        <dbReference type="ARBA" id="ARBA00022679"/>
    </source>
</evidence>
<evidence type="ECO:0000256" key="17">
    <source>
        <dbReference type="ARBA" id="ARBA00035726"/>
    </source>
</evidence>
<sequence>MTRNEIADVLNDIAVLLELKGENPFKTRAYQAGARTLEALEEDLGAVIAEGRLGSLKGIGEALAKKITELHETGRLDFYEKLRASIAPGLVEMLEIPGLGAKKIKALHEKLGIDTISALDHACRDGLVAGLAGFGEKTQENILAGIRNREAYGKRHLWWDAAGVAEPILARLRGLPQVRRAEHAGSLRRGLETVGDLDFIAAVRAGEDAAPVADWFAAQPGVQEVTARGVTKASVRFEGGLQADLRIVPEEQFAFALHHFTGSKDHNVQMRQRALARGLSLSEWGLEPAEGEGTVKAKAAAGAAKHIRVASEEELFKALGLAFIPPELREGLGEIAAAEAGKLPRLVGAADLRGVFHNHTTESDGRNTLEEMAAAAQDLGWEYLGIADHSKSSFQARGLDEERLLAQIGRIEKLNTAGKFTVHVFAGTECDILRDGRLDFDDVVLARLDYVVASVHNAFSLDEDAMTARIIRAIENPHVTMLGHLTGRLLLRREGYRVNAAKIIDAAIANGVVIELNANPWRLDMDWRHWRRAAERGLLCSINPDAHETAGLAYVAAGVNAARKGWLEKKHVVNTLPLAKMKAWLRE</sequence>
<dbReference type="InterPro" id="IPR002054">
    <property type="entry name" value="DNA-dir_DNA_pol_X"/>
</dbReference>
<dbReference type="SUPFAM" id="SSF89550">
    <property type="entry name" value="PHP domain-like"/>
    <property type="match status" value="1"/>
</dbReference>
<keyword evidence="10" id="KW-0235">DNA replication</keyword>
<dbReference type="Proteomes" id="UP000078486">
    <property type="component" value="Unassembled WGS sequence"/>
</dbReference>
<evidence type="ECO:0000256" key="20">
    <source>
        <dbReference type="ARBA" id="ARBA00045548"/>
    </source>
</evidence>
<dbReference type="GO" id="GO:0005829">
    <property type="term" value="C:cytosol"/>
    <property type="evidence" value="ECO:0007669"/>
    <property type="project" value="TreeGrafter"/>
</dbReference>
<dbReference type="InterPro" id="IPR002008">
    <property type="entry name" value="DNA_pol_X_beta-like"/>
</dbReference>
<dbReference type="NCBIfam" id="NF006375">
    <property type="entry name" value="PRK08609.1"/>
    <property type="match status" value="1"/>
</dbReference>
<dbReference type="PANTHER" id="PTHR36928">
    <property type="entry name" value="PHOSPHATASE YCDX-RELATED"/>
    <property type="match status" value="1"/>
</dbReference>
<evidence type="ECO:0000259" key="23">
    <source>
        <dbReference type="SMART" id="SM00481"/>
    </source>
</evidence>
<accession>A0A178IHG6</accession>
<evidence type="ECO:0000256" key="10">
    <source>
        <dbReference type="ARBA" id="ARBA00022705"/>
    </source>
</evidence>
<comment type="subcellular location">
    <subcellularLocation>
        <location evidence="2">Cytoplasm</location>
    </subcellularLocation>
</comment>
<keyword evidence="8" id="KW-0808">Transferase</keyword>
<evidence type="ECO:0000259" key="24">
    <source>
        <dbReference type="SMART" id="SM00483"/>
    </source>
</evidence>
<dbReference type="InterPro" id="IPR047967">
    <property type="entry name" value="PolX_PHP"/>
</dbReference>
<evidence type="ECO:0000256" key="5">
    <source>
        <dbReference type="ARBA" id="ARBA00020020"/>
    </source>
</evidence>
<dbReference type="GO" id="GO:0008270">
    <property type="term" value="F:zinc ion binding"/>
    <property type="evidence" value="ECO:0007669"/>
    <property type="project" value="TreeGrafter"/>
</dbReference>
<evidence type="ECO:0000256" key="12">
    <source>
        <dbReference type="ARBA" id="ARBA00022843"/>
    </source>
</evidence>
<evidence type="ECO:0000256" key="2">
    <source>
        <dbReference type="ARBA" id="ARBA00004496"/>
    </source>
</evidence>
<comment type="catalytic activity">
    <reaction evidence="19">
        <text>a 5'-end 2'-deoxyribose-2'-deoxyribonucleotide-DNA = (2E,4S)-4-hydroxypenten-2-al-5-phosphate + a 5'-end 5'-phospho-2'-deoxyribonucleoside-DNA + H(+)</text>
        <dbReference type="Rhea" id="RHEA:76255"/>
        <dbReference type="Rhea" id="RHEA-COMP:13180"/>
        <dbReference type="Rhea" id="RHEA-COMP:18657"/>
        <dbReference type="ChEBI" id="CHEBI:15378"/>
        <dbReference type="ChEBI" id="CHEBI:136412"/>
        <dbReference type="ChEBI" id="CHEBI:195194"/>
        <dbReference type="ChEBI" id="CHEBI:195195"/>
    </reaction>
</comment>
<dbReference type="EC" id="2.7.7.7" evidence="3"/>
<keyword evidence="6" id="KW-0488">Methylation</keyword>
<keyword evidence="12" id="KW-0832">Ubl conjugation</keyword>
<dbReference type="GO" id="GO:0003887">
    <property type="term" value="F:DNA-directed DNA polymerase activity"/>
    <property type="evidence" value="ECO:0007669"/>
    <property type="project" value="UniProtKB-KW"/>
</dbReference>
<evidence type="ECO:0000256" key="13">
    <source>
        <dbReference type="ARBA" id="ARBA00022932"/>
    </source>
</evidence>
<comment type="cofactor">
    <cofactor evidence="1">
        <name>Mg(2+)</name>
        <dbReference type="ChEBI" id="CHEBI:18420"/>
    </cofactor>
</comment>
<dbReference type="SUPFAM" id="SSF158702">
    <property type="entry name" value="Sec63 N-terminal domain-like"/>
    <property type="match status" value="1"/>
</dbReference>
<evidence type="ECO:0000256" key="18">
    <source>
        <dbReference type="ARBA" id="ARBA00044632"/>
    </source>
</evidence>
<comment type="catalytic activity">
    <reaction evidence="18">
        <text>2'-deoxyribonucleotide-(2'-deoxyribose 5'-phosphate)-2'-deoxyribonucleotide-DNA = a 3'-end 2'-deoxyribonucleotide-(2,3-dehydro-2,3-deoxyribose 5'-phosphate)-DNA + a 5'-end 5'-phospho-2'-deoxyribonucleoside-DNA + H(+)</text>
        <dbReference type="Rhea" id="RHEA:66592"/>
        <dbReference type="Rhea" id="RHEA-COMP:13180"/>
        <dbReference type="Rhea" id="RHEA-COMP:16897"/>
        <dbReference type="Rhea" id="RHEA-COMP:17067"/>
        <dbReference type="ChEBI" id="CHEBI:15378"/>
        <dbReference type="ChEBI" id="CHEBI:136412"/>
        <dbReference type="ChEBI" id="CHEBI:157695"/>
        <dbReference type="ChEBI" id="CHEBI:167181"/>
        <dbReference type="EC" id="4.2.99.18"/>
    </reaction>
</comment>
<evidence type="ECO:0000256" key="4">
    <source>
        <dbReference type="ARBA" id="ARBA00012720"/>
    </source>
</evidence>
<comment type="catalytic activity">
    <reaction evidence="21">
        <text>DNA(n) + a 2'-deoxyribonucleoside 5'-triphosphate = DNA(n+1) + diphosphate</text>
        <dbReference type="Rhea" id="RHEA:22508"/>
        <dbReference type="Rhea" id="RHEA-COMP:17339"/>
        <dbReference type="Rhea" id="RHEA-COMP:17340"/>
        <dbReference type="ChEBI" id="CHEBI:33019"/>
        <dbReference type="ChEBI" id="CHEBI:61560"/>
        <dbReference type="ChEBI" id="CHEBI:173112"/>
        <dbReference type="EC" id="2.7.7.7"/>
    </reaction>
</comment>
<dbReference type="InterPro" id="IPR037160">
    <property type="entry name" value="DNA_Pol_thumb_sf"/>
</dbReference>
<evidence type="ECO:0000256" key="7">
    <source>
        <dbReference type="ARBA" id="ARBA00022634"/>
    </source>
</evidence>
<dbReference type="Gene3D" id="1.10.150.20">
    <property type="entry name" value="5' to 3' exonuclease, C-terminal subdomain"/>
    <property type="match status" value="1"/>
</dbReference>
<dbReference type="InterPro" id="IPR022311">
    <property type="entry name" value="PolX-like"/>
</dbReference>
<dbReference type="AlphaFoldDB" id="A0A178IHG6"/>
<keyword evidence="26" id="KW-1185">Reference proteome</keyword>
<keyword evidence="13" id="KW-0239">DNA-directed DNA polymerase</keyword>
<dbReference type="Gene3D" id="1.10.150.110">
    <property type="entry name" value="DNA polymerase beta, N-terminal domain-like"/>
    <property type="match status" value="1"/>
</dbReference>